<dbReference type="Proteomes" id="UP000887565">
    <property type="component" value="Unplaced"/>
</dbReference>
<evidence type="ECO:0000313" key="1">
    <source>
        <dbReference type="Proteomes" id="UP000887565"/>
    </source>
</evidence>
<reference evidence="2" key="1">
    <citation type="submission" date="2022-11" db="UniProtKB">
        <authorList>
            <consortium name="WormBaseParasite"/>
        </authorList>
    </citation>
    <scope>IDENTIFICATION</scope>
</reference>
<dbReference type="WBParaSite" id="nRc.2.0.1.t16126-RA">
    <property type="protein sequence ID" value="nRc.2.0.1.t16126-RA"/>
    <property type="gene ID" value="nRc.2.0.1.g16126"/>
</dbReference>
<dbReference type="AlphaFoldDB" id="A0A915IQN7"/>
<name>A0A915IQN7_ROMCU</name>
<organism evidence="1 2">
    <name type="scientific">Romanomermis culicivorax</name>
    <name type="common">Nematode worm</name>
    <dbReference type="NCBI Taxonomy" id="13658"/>
    <lineage>
        <taxon>Eukaryota</taxon>
        <taxon>Metazoa</taxon>
        <taxon>Ecdysozoa</taxon>
        <taxon>Nematoda</taxon>
        <taxon>Enoplea</taxon>
        <taxon>Dorylaimia</taxon>
        <taxon>Mermithida</taxon>
        <taxon>Mermithoidea</taxon>
        <taxon>Mermithidae</taxon>
        <taxon>Romanomermis</taxon>
    </lineage>
</organism>
<sequence>MEQSMRYVRGKFKEKKFSIAGKTANMVVLRENAPKRRAKDLLNFEASMLFDLKDTIEKCRFSDLLSPYICFNFYYHMSEKLHVDQISHFRINVWTEPYEVCLVLYCRPIVRQSVQETGVVIYL</sequence>
<keyword evidence="1" id="KW-1185">Reference proteome</keyword>
<evidence type="ECO:0000313" key="2">
    <source>
        <dbReference type="WBParaSite" id="nRc.2.0.1.t16126-RA"/>
    </source>
</evidence>
<protein>
    <submittedName>
        <fullName evidence="2">Uncharacterized protein</fullName>
    </submittedName>
</protein>
<proteinExistence type="predicted"/>
<accession>A0A915IQN7</accession>